<dbReference type="Ensembl" id="ENSOKIT00005077623.1">
    <property type="protein sequence ID" value="ENSOKIP00005072849.1"/>
    <property type="gene ID" value="ENSOKIG00005031470.1"/>
</dbReference>
<accession>A0A8C7IIJ9</accession>
<organism evidence="2 3">
    <name type="scientific">Oncorhynchus kisutch</name>
    <name type="common">Coho salmon</name>
    <name type="synonym">Salmo kisutch</name>
    <dbReference type="NCBI Taxonomy" id="8019"/>
    <lineage>
        <taxon>Eukaryota</taxon>
        <taxon>Metazoa</taxon>
        <taxon>Chordata</taxon>
        <taxon>Craniata</taxon>
        <taxon>Vertebrata</taxon>
        <taxon>Euteleostomi</taxon>
        <taxon>Actinopterygii</taxon>
        <taxon>Neopterygii</taxon>
        <taxon>Teleostei</taxon>
        <taxon>Protacanthopterygii</taxon>
        <taxon>Salmoniformes</taxon>
        <taxon>Salmonidae</taxon>
        <taxon>Salmoninae</taxon>
        <taxon>Oncorhynchus</taxon>
    </lineage>
</organism>
<feature type="region of interest" description="Disordered" evidence="1">
    <location>
        <begin position="272"/>
        <end position="301"/>
    </location>
</feature>
<feature type="compositionally biased region" description="Polar residues" evidence="1">
    <location>
        <begin position="283"/>
        <end position="293"/>
    </location>
</feature>
<gene>
    <name evidence="2" type="primary">LOC109890422</name>
</gene>
<dbReference type="AlphaFoldDB" id="A0A8C7IIJ9"/>
<keyword evidence="3" id="KW-1185">Reference proteome</keyword>
<feature type="region of interest" description="Disordered" evidence="1">
    <location>
        <begin position="67"/>
        <end position="121"/>
    </location>
</feature>
<feature type="compositionally biased region" description="Polar residues" evidence="1">
    <location>
        <begin position="157"/>
        <end position="172"/>
    </location>
</feature>
<sequence length="301" mass="33159">MYMCNVYCYDISVLGVFFINNRYNHMTGCTWNVQQEMLTALANHSYRGLHSHRHTNCLILESSSAKMSAAPNHRRTKPGGVKTGYPGQAPSNGVTGPTSQIPGLCQEATEGAPEARTSGRRVGIFDSDSDYVKLAKGGGQKGLLWHEDNKEDARPNKSYNSPDLSSAESQRGSKAASPDDCQGYGKRQPLAAPFGTDDISAWERESDSYKEKNPTVTDASSQMENMSLNQGGYMEVNKYKKTQSDFTMDRSHEKKTVPVSMSKLLSFGYIEDEKKSTNEDDSSSVTSEQTSTIAPEDEDLE</sequence>
<evidence type="ECO:0000313" key="3">
    <source>
        <dbReference type="Proteomes" id="UP000694557"/>
    </source>
</evidence>
<dbReference type="InterPro" id="IPR040247">
    <property type="entry name" value="DUF5524"/>
</dbReference>
<dbReference type="PANTHER" id="PTHR31097:SF3">
    <property type="entry name" value="SI:DKEY-276J7.1"/>
    <property type="match status" value="1"/>
</dbReference>
<dbReference type="Pfam" id="PF17662">
    <property type="entry name" value="DUF5524"/>
    <property type="match status" value="1"/>
</dbReference>
<dbReference type="GeneTree" id="ENSGT00390000014376"/>
<dbReference type="PANTHER" id="PTHR31097">
    <property type="entry name" value="SI:DKEY-276J7.1"/>
    <property type="match status" value="1"/>
</dbReference>
<dbReference type="Proteomes" id="UP000694557">
    <property type="component" value="Unassembled WGS sequence"/>
</dbReference>
<reference evidence="2" key="2">
    <citation type="submission" date="2025-09" db="UniProtKB">
        <authorList>
            <consortium name="Ensembl"/>
        </authorList>
    </citation>
    <scope>IDENTIFICATION</scope>
</reference>
<evidence type="ECO:0000256" key="1">
    <source>
        <dbReference type="SAM" id="MobiDB-lite"/>
    </source>
</evidence>
<feature type="compositionally biased region" description="Basic and acidic residues" evidence="1">
    <location>
        <begin position="144"/>
        <end position="155"/>
    </location>
</feature>
<feature type="compositionally biased region" description="Polar residues" evidence="1">
    <location>
        <begin position="89"/>
        <end position="101"/>
    </location>
</feature>
<feature type="compositionally biased region" description="Polar residues" evidence="1">
    <location>
        <begin position="214"/>
        <end position="224"/>
    </location>
</feature>
<protein>
    <submittedName>
        <fullName evidence="2">Si:dkey-276j7.1</fullName>
    </submittedName>
</protein>
<feature type="compositionally biased region" description="Basic and acidic residues" evidence="1">
    <location>
        <begin position="201"/>
        <end position="213"/>
    </location>
</feature>
<name>A0A8C7IIJ9_ONCKI</name>
<evidence type="ECO:0000313" key="2">
    <source>
        <dbReference type="Ensembl" id="ENSOKIP00005072849.1"/>
    </source>
</evidence>
<reference evidence="2" key="1">
    <citation type="submission" date="2025-08" db="UniProtKB">
        <authorList>
            <consortium name="Ensembl"/>
        </authorList>
    </citation>
    <scope>IDENTIFICATION</scope>
</reference>
<proteinExistence type="predicted"/>
<feature type="region of interest" description="Disordered" evidence="1">
    <location>
        <begin position="142"/>
        <end position="224"/>
    </location>
</feature>